<feature type="domain" description="Carbohydrate-binding" evidence="1">
    <location>
        <begin position="87"/>
        <end position="286"/>
    </location>
</feature>
<reference evidence="2" key="1">
    <citation type="submission" date="2018-06" db="EMBL/GenBank/DDBJ databases">
        <authorList>
            <person name="Zhirakovskaya E."/>
        </authorList>
    </citation>
    <scope>NUCLEOTIDE SEQUENCE</scope>
</reference>
<dbReference type="Gene3D" id="2.60.40.1190">
    <property type="match status" value="1"/>
</dbReference>
<dbReference type="EMBL" id="UOEU01000102">
    <property type="protein sequence ID" value="VAW30869.1"/>
    <property type="molecule type" value="Genomic_DNA"/>
</dbReference>
<protein>
    <recommendedName>
        <fullName evidence="1">Carbohydrate-binding domain-containing protein</fullName>
    </recommendedName>
</protein>
<organism evidence="2">
    <name type="scientific">hydrothermal vent metagenome</name>
    <dbReference type="NCBI Taxonomy" id="652676"/>
    <lineage>
        <taxon>unclassified sequences</taxon>
        <taxon>metagenomes</taxon>
        <taxon>ecological metagenomes</taxon>
    </lineage>
</organism>
<dbReference type="SUPFAM" id="SSF49344">
    <property type="entry name" value="CBD9-like"/>
    <property type="match status" value="1"/>
</dbReference>
<accession>A0A3B0V1Y4</accession>
<dbReference type="Pfam" id="PF06452">
    <property type="entry name" value="CBM9_1"/>
    <property type="match status" value="1"/>
</dbReference>
<dbReference type="AlphaFoldDB" id="A0A3B0V1Y4"/>
<name>A0A3B0V1Y4_9ZZZZ</name>
<evidence type="ECO:0000259" key="1">
    <source>
        <dbReference type="Pfam" id="PF06452"/>
    </source>
</evidence>
<dbReference type="InterPro" id="IPR010502">
    <property type="entry name" value="Carb-bd_dom_fam9"/>
</dbReference>
<dbReference type="GO" id="GO:0016052">
    <property type="term" value="P:carbohydrate catabolic process"/>
    <property type="evidence" value="ECO:0007669"/>
    <property type="project" value="InterPro"/>
</dbReference>
<sequence length="287" mass="29873">MGIALLFALLVCGGAAYFVWSQFRERTTANEPPLIVLPTTVVTETAVSPTDSPPAIAPTSTLRPSATIIPVGDGNVEAVAFAAPLTIDGDLAEWGGVSAVSSAYRVYSVAGWDGSEDLTAVWQLAWDSSNLYVAVTVTDDVHVQTVSGNEIFRGDSVDMQFDTARDADFGNALSPDDFQITLSPGDFAGSSPSAFRYQGTTGGGILDAAGGNSVTVAAQPVGTGYTLEAAIPWIDLNLTPTVGMIIGIALNASDNDTPGTAVQEVMISHMPNRTLTNPTSWGTLTLR</sequence>
<dbReference type="GO" id="GO:0030246">
    <property type="term" value="F:carbohydrate binding"/>
    <property type="evidence" value="ECO:0007669"/>
    <property type="project" value="InterPro"/>
</dbReference>
<proteinExistence type="predicted"/>
<gene>
    <name evidence="2" type="ORF">MNBD_CHLOROFLEXI01-2760</name>
</gene>
<dbReference type="GO" id="GO:0004553">
    <property type="term" value="F:hydrolase activity, hydrolyzing O-glycosyl compounds"/>
    <property type="evidence" value="ECO:0007669"/>
    <property type="project" value="InterPro"/>
</dbReference>
<evidence type="ECO:0000313" key="2">
    <source>
        <dbReference type="EMBL" id="VAW30869.1"/>
    </source>
</evidence>